<name>A0A0N5ANC0_9BILA</name>
<reference evidence="8" key="1">
    <citation type="submission" date="2017-02" db="UniProtKB">
        <authorList>
            <consortium name="WormBaseParasite"/>
        </authorList>
    </citation>
    <scope>IDENTIFICATION</scope>
</reference>
<dbReference type="InterPro" id="IPR029004">
    <property type="entry name" value="Ribosomal_eL28/Mak16"/>
</dbReference>
<dbReference type="STRING" id="451379.A0A0N5ANC0"/>
<dbReference type="Proteomes" id="UP000046393">
    <property type="component" value="Unplaced"/>
</dbReference>
<dbReference type="Pfam" id="PF01778">
    <property type="entry name" value="Ribosomal_L28e"/>
    <property type="match status" value="1"/>
</dbReference>
<dbReference type="InterPro" id="IPR006958">
    <property type="entry name" value="Mak16"/>
</dbReference>
<evidence type="ECO:0000313" key="7">
    <source>
        <dbReference type="Proteomes" id="UP000046393"/>
    </source>
</evidence>
<dbReference type="Gene3D" id="3.30.390.110">
    <property type="match status" value="1"/>
</dbReference>
<dbReference type="PIRSF" id="PIRSF003352">
    <property type="entry name" value="MAK16"/>
    <property type="match status" value="1"/>
</dbReference>
<evidence type="ECO:0000313" key="8">
    <source>
        <dbReference type="WBParaSite" id="SMUV_0000610401-mRNA-1"/>
    </source>
</evidence>
<proteinExistence type="inferred from homology"/>
<feature type="domain" description="Ribosomal eL28/Mak16" evidence="6">
    <location>
        <begin position="7"/>
        <end position="117"/>
    </location>
</feature>
<keyword evidence="7" id="KW-1185">Reference proteome</keyword>
<dbReference type="GO" id="GO:0030687">
    <property type="term" value="C:preribosome, large subunit precursor"/>
    <property type="evidence" value="ECO:0007669"/>
    <property type="project" value="TreeGrafter"/>
</dbReference>
<dbReference type="FunFam" id="3.30.390.110:FF:000001">
    <property type="entry name" value="Protein MAK16 homolog"/>
    <property type="match status" value="1"/>
</dbReference>
<dbReference type="PANTHER" id="PTHR23405">
    <property type="entry name" value="MAINTENANCE OF KILLER 16 MAK16 PROTEIN-RELATED"/>
    <property type="match status" value="1"/>
</dbReference>
<accession>A0A0N5ANC0</accession>
<comment type="similarity">
    <text evidence="2 4">Belongs to the MAK16 family.</text>
</comment>
<protein>
    <recommendedName>
        <fullName evidence="4">Protein MAK16 homolog</fullName>
    </recommendedName>
</protein>
<organism evidence="7 8">
    <name type="scientific">Syphacia muris</name>
    <dbReference type="NCBI Taxonomy" id="451379"/>
    <lineage>
        <taxon>Eukaryota</taxon>
        <taxon>Metazoa</taxon>
        <taxon>Ecdysozoa</taxon>
        <taxon>Nematoda</taxon>
        <taxon>Chromadorea</taxon>
        <taxon>Rhabditida</taxon>
        <taxon>Spirurina</taxon>
        <taxon>Oxyuridomorpha</taxon>
        <taxon>Oxyuroidea</taxon>
        <taxon>Oxyuridae</taxon>
        <taxon>Syphacia</taxon>
    </lineage>
</organism>
<dbReference type="GO" id="GO:0005730">
    <property type="term" value="C:nucleolus"/>
    <property type="evidence" value="ECO:0007669"/>
    <property type="project" value="UniProtKB-UniRule"/>
</dbReference>
<keyword evidence="3 4" id="KW-0539">Nucleus</keyword>
<dbReference type="AlphaFoldDB" id="A0A0N5ANC0"/>
<dbReference type="Pfam" id="PF04874">
    <property type="entry name" value="Mak16"/>
    <property type="match status" value="1"/>
</dbReference>
<evidence type="ECO:0000259" key="6">
    <source>
        <dbReference type="Pfam" id="PF01778"/>
    </source>
</evidence>
<evidence type="ECO:0000256" key="1">
    <source>
        <dbReference type="ARBA" id="ARBA00004123"/>
    </source>
</evidence>
<dbReference type="GO" id="GO:0000470">
    <property type="term" value="P:maturation of LSU-rRNA"/>
    <property type="evidence" value="ECO:0007669"/>
    <property type="project" value="TreeGrafter"/>
</dbReference>
<comment type="subcellular location">
    <subcellularLocation>
        <location evidence="1">Nucleus</location>
    </subcellularLocation>
</comment>
<feature type="region of interest" description="Disordered" evidence="5">
    <location>
        <begin position="197"/>
        <end position="242"/>
    </location>
</feature>
<feature type="compositionally biased region" description="Acidic residues" evidence="5">
    <location>
        <begin position="197"/>
        <end position="208"/>
    </location>
</feature>
<sequence>MQSDDITWNILNKGHCSFKAKTKSQNFCRNEYNLTGLCNRASCPLANSQYATVREENGVCYLYCKVIERSHYPRRLWERTKLSQNMAKAIEQIELSLLHWSEYVRHKCKARLIRIHQVLFRMRKMKLAGRQKKIIPIQRKIERREVRREEKALTAARIDNAIEKELLNRLREGVYGDLYQFRCDDGRVEYVADFNESDEEDDIEDLNAPEDGSRYMAAGSSEDDATDDNEPPSDEGEHEESVKFRFLNELLPSIKTNIFTQPF</sequence>
<dbReference type="GO" id="GO:0000460">
    <property type="term" value="P:maturation of 5.8S rRNA"/>
    <property type="evidence" value="ECO:0007669"/>
    <property type="project" value="TreeGrafter"/>
</dbReference>
<evidence type="ECO:0000256" key="3">
    <source>
        <dbReference type="ARBA" id="ARBA00023242"/>
    </source>
</evidence>
<dbReference type="WBParaSite" id="SMUV_0000610401-mRNA-1">
    <property type="protein sequence ID" value="SMUV_0000610401-mRNA-1"/>
    <property type="gene ID" value="SMUV_0000610401"/>
</dbReference>
<feature type="compositionally biased region" description="Acidic residues" evidence="5">
    <location>
        <begin position="221"/>
        <end position="238"/>
    </location>
</feature>
<dbReference type="PANTHER" id="PTHR23405:SF4">
    <property type="entry name" value="PROTEIN MAK16 HOMOLOG"/>
    <property type="match status" value="1"/>
</dbReference>
<evidence type="ECO:0000256" key="2">
    <source>
        <dbReference type="ARBA" id="ARBA00005514"/>
    </source>
</evidence>
<evidence type="ECO:0000256" key="5">
    <source>
        <dbReference type="SAM" id="MobiDB-lite"/>
    </source>
</evidence>
<evidence type="ECO:0000256" key="4">
    <source>
        <dbReference type="PIRNR" id="PIRNR003352"/>
    </source>
</evidence>